<dbReference type="EMBL" id="ATGI01000030">
    <property type="protein sequence ID" value="EPF72140.1"/>
    <property type="molecule type" value="Genomic_DNA"/>
</dbReference>
<dbReference type="Proteomes" id="UP000014568">
    <property type="component" value="Unassembled WGS sequence"/>
</dbReference>
<sequence length="191" mass="21728">MNKYILSVPIFGLFLITTACSTTADKFQQVSKILTDAMPLVQESKDWEAYADRITKQGVAYTSASSKDRQFVEKKMDAEYPAAIERLASPFTLNQKNKDELAKANKNYVFKYNQIQVVKDKKTSNIVGYCVNYDRPQTGLGENTQEGEKLYKQFIYLAVDRPISTTTASKDFITLVCGQSFYSKYKNPEDK</sequence>
<dbReference type="PROSITE" id="PS51257">
    <property type="entry name" value="PROKAR_LIPOPROTEIN"/>
    <property type="match status" value="1"/>
</dbReference>
<name>S3MWI1_9GAMM</name>
<comment type="caution">
    <text evidence="2">The sequence shown here is derived from an EMBL/GenBank/DDBJ whole genome shotgun (WGS) entry which is preliminary data.</text>
</comment>
<accession>S3MWI1</accession>
<evidence type="ECO:0000313" key="3">
    <source>
        <dbReference type="Proteomes" id="UP000014568"/>
    </source>
</evidence>
<keyword evidence="3" id="KW-1185">Reference proteome</keyword>
<organism evidence="2 3">
    <name type="scientific">Acinetobacter rudis CIP 110305</name>
    <dbReference type="NCBI Taxonomy" id="421052"/>
    <lineage>
        <taxon>Bacteria</taxon>
        <taxon>Pseudomonadati</taxon>
        <taxon>Pseudomonadota</taxon>
        <taxon>Gammaproteobacteria</taxon>
        <taxon>Moraxellales</taxon>
        <taxon>Moraxellaceae</taxon>
        <taxon>Acinetobacter</taxon>
    </lineage>
</organism>
<evidence type="ECO:0000256" key="1">
    <source>
        <dbReference type="SAM" id="SignalP"/>
    </source>
</evidence>
<feature type="chain" id="PRO_5004512268" description="Lipoprotein" evidence="1">
    <location>
        <begin position="22"/>
        <end position="191"/>
    </location>
</feature>
<dbReference type="PATRIC" id="fig|421052.3.peg.2133"/>
<dbReference type="AlphaFoldDB" id="S3MWI1"/>
<keyword evidence="1" id="KW-0732">Signal</keyword>
<evidence type="ECO:0008006" key="4">
    <source>
        <dbReference type="Google" id="ProtNLM"/>
    </source>
</evidence>
<proteinExistence type="predicted"/>
<feature type="signal peptide" evidence="1">
    <location>
        <begin position="1"/>
        <end position="21"/>
    </location>
</feature>
<gene>
    <name evidence="2" type="ORF">F945_02191</name>
</gene>
<reference evidence="2 3" key="1">
    <citation type="submission" date="2013-06" db="EMBL/GenBank/DDBJ databases">
        <title>The Genome Sequence of Acinetobacter rudis CIP 110305.</title>
        <authorList>
            <consortium name="The Broad Institute Genome Sequencing Platform"/>
            <consortium name="The Broad Institute Genome Sequencing Center for Infectious Disease"/>
            <person name="Cerqueira G."/>
            <person name="Feldgarden M."/>
            <person name="Courvalin P."/>
            <person name="Perichon B."/>
            <person name="Grillot-Courvalin C."/>
            <person name="Clermont D."/>
            <person name="Rocha E."/>
            <person name="Yoon E.-J."/>
            <person name="Nemec A."/>
            <person name="Young S.K."/>
            <person name="Zeng Q."/>
            <person name="Gargeya S."/>
            <person name="Fitzgerald M."/>
            <person name="Abouelleil A."/>
            <person name="Alvarado L."/>
            <person name="Berlin A.M."/>
            <person name="Chapman S.B."/>
            <person name="Dewar J."/>
            <person name="Goldberg J."/>
            <person name="Griggs A."/>
            <person name="Gujja S."/>
            <person name="Hansen M."/>
            <person name="Howarth C."/>
            <person name="Imamovic A."/>
            <person name="Larimer J."/>
            <person name="McCowan C."/>
            <person name="Murphy C."/>
            <person name="Pearson M."/>
            <person name="Priest M."/>
            <person name="Roberts A."/>
            <person name="Saif S."/>
            <person name="Shea T."/>
            <person name="Sykes S."/>
            <person name="Wortman J."/>
            <person name="Nusbaum C."/>
            <person name="Birren B."/>
        </authorList>
    </citation>
    <scope>NUCLEOTIDE SEQUENCE [LARGE SCALE GENOMIC DNA]</scope>
    <source>
        <strain evidence="2 3">CIP 110305</strain>
    </source>
</reference>
<evidence type="ECO:0000313" key="2">
    <source>
        <dbReference type="EMBL" id="EPF72140.1"/>
    </source>
</evidence>
<dbReference type="HOGENOM" id="CLU_1486014_0_0_6"/>
<dbReference type="RefSeq" id="WP_016656596.1">
    <property type="nucleotide sequence ID" value="NZ_KE340353.1"/>
</dbReference>
<protein>
    <recommendedName>
        <fullName evidence="4">Lipoprotein</fullName>
    </recommendedName>
</protein>
<dbReference type="OrthoDB" id="6466710at2"/>